<sequence length="47" mass="5286">MVPVSLLDTRLYWRSAHICLREARRLHDGEEEHGIALVMAGQSASLP</sequence>
<proteinExistence type="predicted"/>
<organism evidence="1 2">
    <name type="scientific">Pyrodictium abyssi</name>
    <dbReference type="NCBI Taxonomy" id="54256"/>
    <lineage>
        <taxon>Archaea</taxon>
        <taxon>Thermoproteota</taxon>
        <taxon>Thermoprotei</taxon>
        <taxon>Desulfurococcales</taxon>
        <taxon>Pyrodictiaceae</taxon>
        <taxon>Pyrodictium</taxon>
    </lineage>
</organism>
<dbReference type="GeneID" id="89289823"/>
<dbReference type="RefSeq" id="WP_338249384.1">
    <property type="nucleotide sequence ID" value="NZ_AP028907.1"/>
</dbReference>
<evidence type="ECO:0000313" key="2">
    <source>
        <dbReference type="Proteomes" id="UP001341135"/>
    </source>
</evidence>
<evidence type="ECO:0000313" key="1">
    <source>
        <dbReference type="EMBL" id="BES82247.1"/>
    </source>
</evidence>
<evidence type="ECO:0008006" key="3">
    <source>
        <dbReference type="Google" id="ProtNLM"/>
    </source>
</evidence>
<dbReference type="Proteomes" id="UP001341135">
    <property type="component" value="Chromosome"/>
</dbReference>
<protein>
    <recommendedName>
        <fullName evidence="3">HEPN domain-containing protein</fullName>
    </recommendedName>
</protein>
<dbReference type="EMBL" id="AP028907">
    <property type="protein sequence ID" value="BES82247.1"/>
    <property type="molecule type" value="Genomic_DNA"/>
</dbReference>
<gene>
    <name evidence="1" type="ORF">PABY_18140</name>
</gene>
<keyword evidence="2" id="KW-1185">Reference proteome</keyword>
<accession>A0ABM8IXJ0</accession>
<name>A0ABM8IXJ0_9CREN</name>
<reference evidence="1 2" key="1">
    <citation type="submission" date="2023-09" db="EMBL/GenBank/DDBJ databases">
        <title>Pyrofollis japonicus gen. nov. sp. nov., a novel member of the family Pyrodictiaceae isolated from the Iheya North hydrothermal field.</title>
        <authorList>
            <person name="Miyazaki U."/>
            <person name="Sanari M."/>
            <person name="Tame A."/>
            <person name="Kitajima M."/>
            <person name="Okamoto A."/>
            <person name="Sawayama S."/>
            <person name="Miyazaki J."/>
            <person name="Takai K."/>
            <person name="Nakagawa S."/>
        </authorList>
    </citation>
    <scope>NUCLEOTIDE SEQUENCE [LARGE SCALE GENOMIC DNA]</scope>
    <source>
        <strain evidence="1 2">AV2</strain>
    </source>
</reference>